<accession>A0ABW4R8J8</accession>
<organism evidence="2 3">
    <name type="scientific">Paracoccus pacificus</name>
    <dbReference type="NCBI Taxonomy" id="1463598"/>
    <lineage>
        <taxon>Bacteria</taxon>
        <taxon>Pseudomonadati</taxon>
        <taxon>Pseudomonadota</taxon>
        <taxon>Alphaproteobacteria</taxon>
        <taxon>Rhodobacterales</taxon>
        <taxon>Paracoccaceae</taxon>
        <taxon>Paracoccus</taxon>
    </lineage>
</organism>
<sequence>MPSAWPEGQVPVDTAPAAWSIGAPYVPPTTVVSLPPLPRHAAGDLRFPGARALPPTATAPLPPALPEPKPLGPPVHSTLRESDAEFSACVAALKRFGTVFTTPAPLTDPDQRDCGIDRPVTVTQILPQVTLEGGATVRCDTARQLATWLRQFVLPAANLLPDKPKLTGMVLGSVYQCRATIGTETTNLSEHALGNAIDIAALRFGETTIPIQQRQDDGDMVEAFQRTVRSAACLYFTTVLGPGANAAHDQHLHLDIKARKTGYRLCQ</sequence>
<dbReference type="RefSeq" id="WP_379143299.1">
    <property type="nucleotide sequence ID" value="NZ_JBHUEN010000043.1"/>
</dbReference>
<dbReference type="InterPro" id="IPR009683">
    <property type="entry name" value="Extensin-like_C"/>
</dbReference>
<evidence type="ECO:0000259" key="1">
    <source>
        <dbReference type="Pfam" id="PF06904"/>
    </source>
</evidence>
<dbReference type="Proteomes" id="UP001597213">
    <property type="component" value="Unassembled WGS sequence"/>
</dbReference>
<evidence type="ECO:0000313" key="2">
    <source>
        <dbReference type="EMBL" id="MFD1882581.1"/>
    </source>
</evidence>
<name>A0ABW4R8J8_9RHOB</name>
<gene>
    <name evidence="2" type="ORF">ACFSCT_12735</name>
</gene>
<dbReference type="Pfam" id="PF06904">
    <property type="entry name" value="Extensin-like_C"/>
    <property type="match status" value="1"/>
</dbReference>
<proteinExistence type="predicted"/>
<comment type="caution">
    <text evidence="2">The sequence shown here is derived from an EMBL/GenBank/DDBJ whole genome shotgun (WGS) entry which is preliminary data.</text>
</comment>
<feature type="domain" description="Extensin-like C-terminal" evidence="1">
    <location>
        <begin position="88"/>
        <end position="267"/>
    </location>
</feature>
<dbReference type="EMBL" id="JBHUEN010000043">
    <property type="protein sequence ID" value="MFD1882581.1"/>
    <property type="molecule type" value="Genomic_DNA"/>
</dbReference>
<keyword evidence="3" id="KW-1185">Reference proteome</keyword>
<reference evidence="3" key="1">
    <citation type="journal article" date="2019" name="Int. J. Syst. Evol. Microbiol.">
        <title>The Global Catalogue of Microorganisms (GCM) 10K type strain sequencing project: providing services to taxonomists for standard genome sequencing and annotation.</title>
        <authorList>
            <consortium name="The Broad Institute Genomics Platform"/>
            <consortium name="The Broad Institute Genome Sequencing Center for Infectious Disease"/>
            <person name="Wu L."/>
            <person name="Ma J."/>
        </authorList>
    </citation>
    <scope>NUCLEOTIDE SEQUENCE [LARGE SCALE GENOMIC DNA]</scope>
    <source>
        <strain evidence="3">CCUG 56029</strain>
    </source>
</reference>
<protein>
    <submittedName>
        <fullName evidence="2">Extensin family protein</fullName>
    </submittedName>
</protein>
<evidence type="ECO:0000313" key="3">
    <source>
        <dbReference type="Proteomes" id="UP001597213"/>
    </source>
</evidence>